<evidence type="ECO:0000256" key="7">
    <source>
        <dbReference type="SAM" id="Phobius"/>
    </source>
</evidence>
<evidence type="ECO:0000256" key="3">
    <source>
        <dbReference type="ARBA" id="ARBA00022692"/>
    </source>
</evidence>
<evidence type="ECO:0000256" key="6">
    <source>
        <dbReference type="ARBA" id="ARBA00038076"/>
    </source>
</evidence>
<dbReference type="PANTHER" id="PTHR30572">
    <property type="entry name" value="MEMBRANE COMPONENT OF TRANSPORTER-RELATED"/>
    <property type="match status" value="1"/>
</dbReference>
<proteinExistence type="inferred from homology"/>
<evidence type="ECO:0000313" key="9">
    <source>
        <dbReference type="EMBL" id="RRJ19441.1"/>
    </source>
</evidence>
<dbReference type="InterPro" id="IPR050250">
    <property type="entry name" value="Macrolide_Exporter_MacB"/>
</dbReference>
<dbReference type="GO" id="GO:0005886">
    <property type="term" value="C:plasma membrane"/>
    <property type="evidence" value="ECO:0007669"/>
    <property type="project" value="UniProtKB-SubCell"/>
</dbReference>
<evidence type="ECO:0000256" key="1">
    <source>
        <dbReference type="ARBA" id="ARBA00004651"/>
    </source>
</evidence>
<gene>
    <name evidence="9" type="ORF">EIK76_13355</name>
</gene>
<dbReference type="Pfam" id="PF02687">
    <property type="entry name" value="FtsX"/>
    <property type="match status" value="1"/>
</dbReference>
<comment type="subcellular location">
    <subcellularLocation>
        <location evidence="1">Cell membrane</location>
        <topology evidence="1">Multi-pass membrane protein</topology>
    </subcellularLocation>
</comment>
<dbReference type="OrthoDB" id="9770036at2"/>
<keyword evidence="4 7" id="KW-1133">Transmembrane helix</keyword>
<dbReference type="EMBL" id="RRCF01000004">
    <property type="protein sequence ID" value="RRJ19441.1"/>
    <property type="molecule type" value="Genomic_DNA"/>
</dbReference>
<feature type="domain" description="ABC3 transporter permease C-terminal" evidence="8">
    <location>
        <begin position="291"/>
        <end position="403"/>
    </location>
</feature>
<name>A0A3P3QE77_9GAMM</name>
<comment type="caution">
    <text evidence="9">The sequence shown here is derived from an EMBL/GenBank/DDBJ whole genome shotgun (WGS) entry which is preliminary data.</text>
</comment>
<protein>
    <submittedName>
        <fullName evidence="9">FtsX-like permease family protein</fullName>
    </submittedName>
</protein>
<comment type="similarity">
    <text evidence="6">Belongs to the ABC-4 integral membrane protein family.</text>
</comment>
<keyword evidence="10" id="KW-1185">Reference proteome</keyword>
<dbReference type="AlphaFoldDB" id="A0A3P3QE77"/>
<sequence length="411" mass="45134">MSAFFTQLELGPMFRALMRNKIGALLIALQIALTLTIMVNAIFMMQQRSEQMARASGLDEANTFYLSNTVFAQNYNLKTALQQDLQRIRETPGVVDATQINAIPLSGGGWSMSLQTKAGDDIEGTGTAVYMVDEHGINAMGLELIAGENFQNSDIGWREEGSTQWPPKAIITKALAETMFEGDWKNAVGKTVYIDNHQPVQVIGIIKALQAPWNGWNGVERSMLVPQQLDSKGSRFFIRTEPGRRDELMPVIEKMLAESDRGRIIRNVTSMEQTRDESYREHQATNTILLTVIIVLTLITGFGIIGLAMFSINRRTRQIGTRRALGASQWQVMRYFMLENLLISTAGVVLGAAGAVGLNIWLVSTFSMTPLSPVLLVIGVIALLIVGQLAVSYPALVASKISPATATRGRA</sequence>
<dbReference type="RefSeq" id="WP_046519505.1">
    <property type="nucleotide sequence ID" value="NZ_LAVS01000012.1"/>
</dbReference>
<dbReference type="InterPro" id="IPR000515">
    <property type="entry name" value="MetI-like"/>
</dbReference>
<dbReference type="InterPro" id="IPR003838">
    <property type="entry name" value="ABC3_permease_C"/>
</dbReference>
<feature type="transmembrane region" description="Helical" evidence="7">
    <location>
        <begin position="341"/>
        <end position="362"/>
    </location>
</feature>
<keyword evidence="3 7" id="KW-0812">Transmembrane</keyword>
<feature type="transmembrane region" description="Helical" evidence="7">
    <location>
        <begin position="374"/>
        <end position="398"/>
    </location>
</feature>
<feature type="transmembrane region" description="Helical" evidence="7">
    <location>
        <begin position="22"/>
        <end position="45"/>
    </location>
</feature>
<keyword evidence="2" id="KW-1003">Cell membrane</keyword>
<reference evidence="9 10" key="1">
    <citation type="submission" date="2018-11" db="EMBL/GenBank/DDBJ databases">
        <title>Draft genome analysis of Rheinheimera mesophila isolated from an industrial waste site.</title>
        <authorList>
            <person name="Yu Q."/>
            <person name="Qi Y."/>
            <person name="Zhang H."/>
            <person name="Lu Y."/>
            <person name="Pu J."/>
        </authorList>
    </citation>
    <scope>NUCLEOTIDE SEQUENCE [LARGE SCALE GENOMIC DNA]</scope>
    <source>
        <strain evidence="9 10">IITR13</strain>
    </source>
</reference>
<dbReference type="GO" id="GO:0022857">
    <property type="term" value="F:transmembrane transporter activity"/>
    <property type="evidence" value="ECO:0007669"/>
    <property type="project" value="TreeGrafter"/>
</dbReference>
<dbReference type="CDD" id="cd06261">
    <property type="entry name" value="TM_PBP2"/>
    <property type="match status" value="1"/>
</dbReference>
<evidence type="ECO:0000256" key="2">
    <source>
        <dbReference type="ARBA" id="ARBA00022475"/>
    </source>
</evidence>
<dbReference type="Proteomes" id="UP000276260">
    <property type="component" value="Unassembled WGS sequence"/>
</dbReference>
<evidence type="ECO:0000256" key="4">
    <source>
        <dbReference type="ARBA" id="ARBA00022989"/>
    </source>
</evidence>
<keyword evidence="5 7" id="KW-0472">Membrane</keyword>
<evidence type="ECO:0000313" key="10">
    <source>
        <dbReference type="Proteomes" id="UP000276260"/>
    </source>
</evidence>
<feature type="transmembrane region" description="Helical" evidence="7">
    <location>
        <begin position="288"/>
        <end position="312"/>
    </location>
</feature>
<evidence type="ECO:0000259" key="8">
    <source>
        <dbReference type="Pfam" id="PF02687"/>
    </source>
</evidence>
<accession>A0A3P3QE77</accession>
<dbReference type="PANTHER" id="PTHR30572:SF4">
    <property type="entry name" value="ABC TRANSPORTER PERMEASE YTRF"/>
    <property type="match status" value="1"/>
</dbReference>
<evidence type="ECO:0000256" key="5">
    <source>
        <dbReference type="ARBA" id="ARBA00023136"/>
    </source>
</evidence>
<organism evidence="9 10">
    <name type="scientific">Rheinheimera mesophila</name>
    <dbReference type="NCBI Taxonomy" id="1547515"/>
    <lineage>
        <taxon>Bacteria</taxon>
        <taxon>Pseudomonadati</taxon>
        <taxon>Pseudomonadota</taxon>
        <taxon>Gammaproteobacteria</taxon>
        <taxon>Chromatiales</taxon>
        <taxon>Chromatiaceae</taxon>
        <taxon>Rheinheimera</taxon>
    </lineage>
</organism>